<keyword evidence="2" id="KW-1185">Reference proteome</keyword>
<dbReference type="AlphaFoldDB" id="D3BG22"/>
<gene>
    <name evidence="1" type="ORF">PPL_07473</name>
</gene>
<dbReference type="EMBL" id="ADBJ01000033">
    <property type="protein sequence ID" value="EFA79614.1"/>
    <property type="molecule type" value="Genomic_DNA"/>
</dbReference>
<dbReference type="GeneID" id="31362954"/>
<evidence type="ECO:0000313" key="2">
    <source>
        <dbReference type="Proteomes" id="UP000001396"/>
    </source>
</evidence>
<name>D3BG22_HETP5</name>
<protein>
    <submittedName>
        <fullName evidence="1">Uncharacterized protein</fullName>
    </submittedName>
</protein>
<comment type="caution">
    <text evidence="1">The sequence shown here is derived from an EMBL/GenBank/DDBJ whole genome shotgun (WGS) entry which is preliminary data.</text>
</comment>
<proteinExistence type="predicted"/>
<sequence>MASLKFDSDDFYYKILNNDNENESTDQEQIIQNDDKHLEKNTISVVSTCILSDILLERIIPYSLESKSYYNTIIIDSKSVLIIALVSKKFFKIVSKILTNSYYEWHGHINLDSEYSLIKSPPLFFDYESIKYIRYGWSTDLINQIFSGVELFHIKSDEYDCNTEYDGIRREYFRDETLSEYDVAFYRDTVDCDERFVCLPAMPNLKSIVVEGYYGYTTNYCTFLKSILKRTPNGDGHGIEQFKIDINKDSQYNVPEHAYINILVPLLRLHSNTLKSIEIRHIRRSHFEDMVVLIQMLKDLIPAMEQHSYSFKFYADYQKLKRACRDEQDRKVYQYLFNQKIKNNVIVDDIDDYDDNYYCAKEVDHNN</sequence>
<reference evidence="1 2" key="1">
    <citation type="journal article" date="2011" name="Genome Res.">
        <title>Phylogeny-wide analysis of social amoeba genomes highlights ancient origins for complex intercellular communication.</title>
        <authorList>
            <person name="Heidel A.J."/>
            <person name="Lawal H.M."/>
            <person name="Felder M."/>
            <person name="Schilde C."/>
            <person name="Helps N.R."/>
            <person name="Tunggal B."/>
            <person name="Rivero F."/>
            <person name="John U."/>
            <person name="Schleicher M."/>
            <person name="Eichinger L."/>
            <person name="Platzer M."/>
            <person name="Noegel A.A."/>
            <person name="Schaap P."/>
            <person name="Gloeckner G."/>
        </authorList>
    </citation>
    <scope>NUCLEOTIDE SEQUENCE [LARGE SCALE GENOMIC DNA]</scope>
    <source>
        <strain evidence="2">ATCC 26659 / Pp 5 / PN500</strain>
    </source>
</reference>
<dbReference type="InParanoid" id="D3BG22"/>
<accession>D3BG22</accession>
<dbReference type="Proteomes" id="UP000001396">
    <property type="component" value="Unassembled WGS sequence"/>
</dbReference>
<dbReference type="PANTHER" id="PTHR39532">
    <property type="entry name" value="F-BOX DOMAIN-CONTAINING PROTEIN-RELATED"/>
    <property type="match status" value="1"/>
</dbReference>
<organism evidence="1 2">
    <name type="scientific">Heterostelium pallidum (strain ATCC 26659 / Pp 5 / PN500)</name>
    <name type="common">Cellular slime mold</name>
    <name type="synonym">Polysphondylium pallidum</name>
    <dbReference type="NCBI Taxonomy" id="670386"/>
    <lineage>
        <taxon>Eukaryota</taxon>
        <taxon>Amoebozoa</taxon>
        <taxon>Evosea</taxon>
        <taxon>Eumycetozoa</taxon>
        <taxon>Dictyostelia</taxon>
        <taxon>Acytosteliales</taxon>
        <taxon>Acytosteliaceae</taxon>
        <taxon>Heterostelium</taxon>
    </lineage>
</organism>
<evidence type="ECO:0000313" key="1">
    <source>
        <dbReference type="EMBL" id="EFA79614.1"/>
    </source>
</evidence>
<dbReference type="RefSeq" id="XP_020431735.1">
    <property type="nucleotide sequence ID" value="XM_020578308.1"/>
</dbReference>